<dbReference type="PANTHER" id="PTHR43182">
    <property type="entry name" value="COBALT-PRECORRIN-6B C(15)-METHYLTRANSFERASE (DECARBOXYLATING)"/>
    <property type="match status" value="1"/>
</dbReference>
<dbReference type="Proteomes" id="UP000095649">
    <property type="component" value="Unassembled WGS sequence"/>
</dbReference>
<name>A0A173R5A6_9FIRM</name>
<dbReference type="GO" id="GO:0000179">
    <property type="term" value="F:rRNA (adenine-N6,N6-)-dimethyltransferase activity"/>
    <property type="evidence" value="ECO:0007669"/>
    <property type="project" value="InterPro"/>
</dbReference>
<evidence type="ECO:0000313" key="7">
    <source>
        <dbReference type="EMBL" id="CUM73031.1"/>
    </source>
</evidence>
<dbReference type="Gene3D" id="3.40.1010.10">
    <property type="entry name" value="Cobalt-precorrin-4 Transmethylase, Domain 1"/>
    <property type="match status" value="1"/>
</dbReference>
<evidence type="ECO:0000259" key="6">
    <source>
        <dbReference type="Pfam" id="PF00590"/>
    </source>
</evidence>
<dbReference type="CDD" id="cd02440">
    <property type="entry name" value="AdoMet_MTases"/>
    <property type="match status" value="1"/>
</dbReference>
<dbReference type="AlphaFoldDB" id="A0A173R5A6"/>
<comment type="pathway">
    <text evidence="1">Cofactor biosynthesis; adenosylcobalamin biosynthesis.</text>
</comment>
<gene>
    <name evidence="7" type="primary">cbiT</name>
    <name evidence="7" type="ORF">ERS852582_00269</name>
</gene>
<evidence type="ECO:0000313" key="8">
    <source>
        <dbReference type="Proteomes" id="UP000095649"/>
    </source>
</evidence>
<dbReference type="Gene3D" id="3.30.950.10">
    <property type="entry name" value="Methyltransferase, Cobalt-precorrin-4 Transmethylase, Domain 2"/>
    <property type="match status" value="1"/>
</dbReference>
<dbReference type="InterPro" id="IPR035996">
    <property type="entry name" value="4pyrrol_Methylase_sf"/>
</dbReference>
<dbReference type="GO" id="GO:0009236">
    <property type="term" value="P:cobalamin biosynthetic process"/>
    <property type="evidence" value="ECO:0007669"/>
    <property type="project" value="UniProtKB-UniPathway"/>
</dbReference>
<dbReference type="NCBIfam" id="TIGR02469">
    <property type="entry name" value="CbiT"/>
    <property type="match status" value="1"/>
</dbReference>
<reference evidence="7 8" key="1">
    <citation type="submission" date="2015-09" db="EMBL/GenBank/DDBJ databases">
        <authorList>
            <consortium name="Pathogen Informatics"/>
        </authorList>
    </citation>
    <scope>NUCLEOTIDE SEQUENCE [LARGE SCALE GENOMIC DNA]</scope>
    <source>
        <strain evidence="7 8">2789STDY5834970</strain>
    </source>
</reference>
<evidence type="ECO:0000256" key="5">
    <source>
        <dbReference type="ARBA" id="ARBA00022691"/>
    </source>
</evidence>
<dbReference type="InterPro" id="IPR014776">
    <property type="entry name" value="4pyrrole_Mease_sub2"/>
</dbReference>
<dbReference type="SUPFAM" id="SSF53335">
    <property type="entry name" value="S-adenosyl-L-methionine-dependent methyltransferases"/>
    <property type="match status" value="1"/>
</dbReference>
<proteinExistence type="predicted"/>
<dbReference type="InterPro" id="IPR029063">
    <property type="entry name" value="SAM-dependent_MTases_sf"/>
</dbReference>
<dbReference type="GO" id="GO:0008276">
    <property type="term" value="F:protein methyltransferase activity"/>
    <property type="evidence" value="ECO:0007669"/>
    <property type="project" value="InterPro"/>
</dbReference>
<keyword evidence="3 7" id="KW-0489">Methyltransferase</keyword>
<dbReference type="SUPFAM" id="SSF53790">
    <property type="entry name" value="Tetrapyrrole methylase"/>
    <property type="match status" value="1"/>
</dbReference>
<dbReference type="CDD" id="cd11644">
    <property type="entry name" value="Precorrin-6Y-MT"/>
    <property type="match status" value="1"/>
</dbReference>
<dbReference type="InterPro" id="IPR014008">
    <property type="entry name" value="Cbl_synth_MTase_CbiT"/>
</dbReference>
<keyword evidence="5" id="KW-0949">S-adenosyl-L-methionine</keyword>
<dbReference type="InterPro" id="IPR050714">
    <property type="entry name" value="Cobalamin_biosynth_MTase"/>
</dbReference>
<evidence type="ECO:0000256" key="1">
    <source>
        <dbReference type="ARBA" id="ARBA00004953"/>
    </source>
</evidence>
<dbReference type="EC" id="2.1.1.-" evidence="7"/>
<sequence length="398" mass="41150">MISLIGMGSGCPESLTVQGLDALQSAGLILGAKRLLEHLPAGCTDNCKAVYKPEEILACLATQPDTDTAVLYSGDTGFYSGAAKLLPLLRVIGYSVRVLPGLSCVQLLAAAVGRPWQDWKLVSAHGRVCDPVAEVLSHPQVFFLTGGGDSPATLCSKLTAAGLGAAHALVGENLGTPAEAIRFGLARELAEQTFAPLSVLLIERETLPPRRTPGLPDDAFIRGAVPMTKQEVRAAALAKLAVTPTDTLWDVGAGTGSVSVELALAAPAGQVYAVECDPEACILIQKNREKFSAYNLTLIEGKAPEALDALPAPDAVFIGGTKGNMDTVINAVLHKNPAARLCIAAIALETLSAAVAALTAHGLAAEVTQISVSRTKAAGSLHLLMASNPVFLITGART</sequence>
<dbReference type="Gene3D" id="3.40.50.150">
    <property type="entry name" value="Vaccinia Virus protein VP39"/>
    <property type="match status" value="1"/>
</dbReference>
<dbReference type="UniPathway" id="UPA00148"/>
<evidence type="ECO:0000256" key="2">
    <source>
        <dbReference type="ARBA" id="ARBA00022573"/>
    </source>
</evidence>
<keyword evidence="4 7" id="KW-0808">Transferase</keyword>
<dbReference type="PANTHER" id="PTHR43182:SF1">
    <property type="entry name" value="COBALT-PRECORRIN-7 C(5)-METHYLTRANSFERASE"/>
    <property type="match status" value="1"/>
</dbReference>
<dbReference type="PROSITE" id="PS01131">
    <property type="entry name" value="RRNA_A_DIMETH"/>
    <property type="match status" value="1"/>
</dbReference>
<evidence type="ECO:0000256" key="4">
    <source>
        <dbReference type="ARBA" id="ARBA00022679"/>
    </source>
</evidence>
<feature type="domain" description="Tetrapyrrole methylase" evidence="6">
    <location>
        <begin position="1"/>
        <end position="189"/>
    </location>
</feature>
<evidence type="ECO:0000256" key="3">
    <source>
        <dbReference type="ARBA" id="ARBA00022603"/>
    </source>
</evidence>
<dbReference type="InterPro" id="IPR020596">
    <property type="entry name" value="rRNA_Ade_Mease_Trfase_CS"/>
</dbReference>
<dbReference type="InterPro" id="IPR014777">
    <property type="entry name" value="4pyrrole_Mease_sub1"/>
</dbReference>
<dbReference type="InterPro" id="IPR006365">
    <property type="entry name" value="Cbl_synth_CobL"/>
</dbReference>
<dbReference type="RefSeq" id="WP_055184621.1">
    <property type="nucleotide sequence ID" value="NZ_CYXN01000001.1"/>
</dbReference>
<dbReference type="InterPro" id="IPR000878">
    <property type="entry name" value="4pyrrol_Mease"/>
</dbReference>
<dbReference type="EMBL" id="CYXN01000001">
    <property type="protein sequence ID" value="CUM73031.1"/>
    <property type="molecule type" value="Genomic_DNA"/>
</dbReference>
<dbReference type="Pfam" id="PF00590">
    <property type="entry name" value="TP_methylase"/>
    <property type="match status" value="1"/>
</dbReference>
<dbReference type="InterPro" id="IPR012818">
    <property type="entry name" value="CbiE"/>
</dbReference>
<dbReference type="PIRSF" id="PIRSF036428">
    <property type="entry name" value="CobL"/>
    <property type="match status" value="1"/>
</dbReference>
<organism evidence="7 8">
    <name type="scientific">Faecalibacterium prausnitzii</name>
    <dbReference type="NCBI Taxonomy" id="853"/>
    <lineage>
        <taxon>Bacteria</taxon>
        <taxon>Bacillati</taxon>
        <taxon>Bacillota</taxon>
        <taxon>Clostridia</taxon>
        <taxon>Eubacteriales</taxon>
        <taxon>Oscillospiraceae</taxon>
        <taxon>Faecalibacterium</taxon>
    </lineage>
</organism>
<keyword evidence="2" id="KW-0169">Cobalamin biosynthesis</keyword>
<accession>A0A173R5A6</accession>
<dbReference type="OrthoDB" id="9780707at2"/>
<dbReference type="NCBIfam" id="TIGR02467">
    <property type="entry name" value="CbiE"/>
    <property type="match status" value="1"/>
</dbReference>
<protein>
    <submittedName>
        <fullName evidence="7">Probable cobalt-precorrin-6Y C(15)-methyltransferase [decarboxylating]</fullName>
        <ecNumber evidence="7">2.1.1.-</ecNumber>
    </submittedName>
</protein>